<protein>
    <submittedName>
        <fullName evidence="2">Putative secreted protein</fullName>
    </submittedName>
</protein>
<reference evidence="2" key="1">
    <citation type="journal article" date="2018" name="PLoS Negl. Trop. Dis.">
        <title>An insight into the salivary gland and fat body transcriptome of Panstrongylus lignarius (Hemiptera: Heteroptera), the main vector of Chagas disease in Peru.</title>
        <authorList>
            <person name="Nevoa J.C."/>
            <person name="Mendes M.T."/>
            <person name="da Silva M.V."/>
            <person name="Soares S.C."/>
            <person name="Oliveira C.J.F."/>
            <person name="Ribeiro J.M.C."/>
        </authorList>
    </citation>
    <scope>NUCLEOTIDE SEQUENCE</scope>
</reference>
<evidence type="ECO:0000256" key="1">
    <source>
        <dbReference type="SAM" id="SignalP"/>
    </source>
</evidence>
<feature type="chain" id="PRO_5012556157" evidence="1">
    <location>
        <begin position="19"/>
        <end position="79"/>
    </location>
</feature>
<feature type="signal peptide" evidence="1">
    <location>
        <begin position="1"/>
        <end position="18"/>
    </location>
</feature>
<sequence length="79" mass="9588">MPSNYHLVLIHFLSLALCKIKINFTVYTSLHGKDKITLHINNFFCQWWLKIKNYRVNLINIFFDTKWNLEISRCQPELF</sequence>
<accession>A0A224Y4K3</accession>
<dbReference type="AlphaFoldDB" id="A0A224Y4K3"/>
<proteinExistence type="predicted"/>
<name>A0A224Y4K3_9HEMI</name>
<dbReference type="EMBL" id="GFTR01000803">
    <property type="protein sequence ID" value="JAW15623.1"/>
    <property type="molecule type" value="Transcribed_RNA"/>
</dbReference>
<keyword evidence="1" id="KW-0732">Signal</keyword>
<evidence type="ECO:0000313" key="2">
    <source>
        <dbReference type="EMBL" id="JAW15623.1"/>
    </source>
</evidence>
<organism evidence="2">
    <name type="scientific">Panstrongylus lignarius</name>
    <dbReference type="NCBI Taxonomy" id="156445"/>
    <lineage>
        <taxon>Eukaryota</taxon>
        <taxon>Metazoa</taxon>
        <taxon>Ecdysozoa</taxon>
        <taxon>Arthropoda</taxon>
        <taxon>Hexapoda</taxon>
        <taxon>Insecta</taxon>
        <taxon>Pterygota</taxon>
        <taxon>Neoptera</taxon>
        <taxon>Paraneoptera</taxon>
        <taxon>Hemiptera</taxon>
        <taxon>Heteroptera</taxon>
        <taxon>Panheteroptera</taxon>
        <taxon>Cimicomorpha</taxon>
        <taxon>Reduviidae</taxon>
        <taxon>Triatominae</taxon>
        <taxon>Panstrongylus</taxon>
    </lineage>
</organism>